<organism evidence="3 4">
    <name type="scientific">Xylocopa violacea</name>
    <name type="common">Violet carpenter bee</name>
    <name type="synonym">Apis violacea</name>
    <dbReference type="NCBI Taxonomy" id="135666"/>
    <lineage>
        <taxon>Eukaryota</taxon>
        <taxon>Metazoa</taxon>
        <taxon>Ecdysozoa</taxon>
        <taxon>Arthropoda</taxon>
        <taxon>Hexapoda</taxon>
        <taxon>Insecta</taxon>
        <taxon>Pterygota</taxon>
        <taxon>Neoptera</taxon>
        <taxon>Endopterygota</taxon>
        <taxon>Hymenoptera</taxon>
        <taxon>Apocrita</taxon>
        <taxon>Aculeata</taxon>
        <taxon>Apoidea</taxon>
        <taxon>Anthophila</taxon>
        <taxon>Apidae</taxon>
        <taxon>Xylocopa</taxon>
        <taxon>Xylocopa</taxon>
    </lineage>
</organism>
<dbReference type="Proteomes" id="UP001642520">
    <property type="component" value="Unassembled WGS sequence"/>
</dbReference>
<feature type="compositionally biased region" description="Polar residues" evidence="1">
    <location>
        <begin position="159"/>
        <end position="168"/>
    </location>
</feature>
<evidence type="ECO:0000313" key="4">
    <source>
        <dbReference type="Proteomes" id="UP001642520"/>
    </source>
</evidence>
<sequence length="168" mass="18944">MFLCLLFYFLCTIVQFSRASSTFVLFLPPPPSIFSSFSLSSSPVRFSSPWRKFRERPEASAIVRPFLQKQIITANEGSQRKPPLKVTPPTRTHFSRPFGCPRFRILFFIFLRETCATRSNDKREVDACYSIFTADFTVSPAASGSACAPSEESLEPRDSSSVPSLLRP</sequence>
<feature type="compositionally biased region" description="Low complexity" evidence="1">
    <location>
        <begin position="140"/>
        <end position="151"/>
    </location>
</feature>
<dbReference type="EMBL" id="CAXAJV020001301">
    <property type="protein sequence ID" value="CAL7951736.1"/>
    <property type="molecule type" value="Genomic_DNA"/>
</dbReference>
<comment type="caution">
    <text evidence="3">The sequence shown here is derived from an EMBL/GenBank/DDBJ whole genome shotgun (WGS) entry which is preliminary data.</text>
</comment>
<feature type="chain" id="PRO_5045239788" description="Secreted protein" evidence="2">
    <location>
        <begin position="20"/>
        <end position="168"/>
    </location>
</feature>
<name>A0ABP1PI08_XYLVO</name>
<feature type="region of interest" description="Disordered" evidence="1">
    <location>
        <begin position="140"/>
        <end position="168"/>
    </location>
</feature>
<feature type="signal peptide" evidence="2">
    <location>
        <begin position="1"/>
        <end position="19"/>
    </location>
</feature>
<evidence type="ECO:0008006" key="5">
    <source>
        <dbReference type="Google" id="ProtNLM"/>
    </source>
</evidence>
<proteinExistence type="predicted"/>
<reference evidence="3 4" key="1">
    <citation type="submission" date="2024-08" db="EMBL/GenBank/DDBJ databases">
        <authorList>
            <person name="Will J Nash"/>
            <person name="Angela Man"/>
            <person name="Seanna McTaggart"/>
            <person name="Kendall Baker"/>
            <person name="Tom Barker"/>
            <person name="Leah Catchpole"/>
            <person name="Alex Durrant"/>
            <person name="Karim Gharbi"/>
            <person name="Naomi Irish"/>
            <person name="Gemy Kaithakottil"/>
            <person name="Debby Ku"/>
            <person name="Aaliyah Providence"/>
            <person name="Felix Shaw"/>
            <person name="David Swarbreck"/>
            <person name="Chris Watkins"/>
            <person name="Ann M. McCartney"/>
            <person name="Giulio Formenti"/>
            <person name="Alice Mouton"/>
            <person name="Noel Vella"/>
            <person name="Bjorn M von Reumont"/>
            <person name="Adriana Vella"/>
            <person name="Wilfried Haerty"/>
        </authorList>
    </citation>
    <scope>NUCLEOTIDE SEQUENCE [LARGE SCALE GENOMIC DNA]</scope>
</reference>
<accession>A0ABP1PI08</accession>
<keyword evidence="2" id="KW-0732">Signal</keyword>
<evidence type="ECO:0000256" key="1">
    <source>
        <dbReference type="SAM" id="MobiDB-lite"/>
    </source>
</evidence>
<evidence type="ECO:0000256" key="2">
    <source>
        <dbReference type="SAM" id="SignalP"/>
    </source>
</evidence>
<keyword evidence="4" id="KW-1185">Reference proteome</keyword>
<protein>
    <recommendedName>
        <fullName evidence="5">Secreted protein</fullName>
    </recommendedName>
</protein>
<evidence type="ECO:0000313" key="3">
    <source>
        <dbReference type="EMBL" id="CAL7951736.1"/>
    </source>
</evidence>
<gene>
    <name evidence="3" type="ORF">XYLVIOL_LOCUS10670</name>
</gene>